<keyword evidence="6" id="KW-0472">Membrane</keyword>
<keyword evidence="6" id="KW-0812">Transmembrane</keyword>
<dbReference type="PANTHER" id="PTHR12480">
    <property type="entry name" value="ARGININE DEMETHYLASE AND LYSYL-HYDROXYLASE JMJD"/>
    <property type="match status" value="1"/>
</dbReference>
<dbReference type="EMBL" id="CAJNNW010037477">
    <property type="protein sequence ID" value="CAE8742131.1"/>
    <property type="molecule type" value="Genomic_DNA"/>
</dbReference>
<proteinExistence type="predicted"/>
<keyword evidence="6" id="KW-1133">Transmembrane helix</keyword>
<feature type="transmembrane region" description="Helical" evidence="6">
    <location>
        <begin position="506"/>
        <end position="528"/>
    </location>
</feature>
<dbReference type="GO" id="GO:0016491">
    <property type="term" value="F:oxidoreductase activity"/>
    <property type="evidence" value="ECO:0007669"/>
    <property type="project" value="UniProtKB-KW"/>
</dbReference>
<reference evidence="8" key="1">
    <citation type="submission" date="2021-02" db="EMBL/GenBank/DDBJ databases">
        <authorList>
            <person name="Dougan E. K."/>
            <person name="Rhodes N."/>
            <person name="Thang M."/>
            <person name="Chan C."/>
        </authorList>
    </citation>
    <scope>NUCLEOTIDE SEQUENCE</scope>
</reference>
<dbReference type="InterPro" id="IPR050910">
    <property type="entry name" value="JMJD6_ArgDemeth/LysHydrox"/>
</dbReference>
<comment type="caution">
    <text evidence="8">The sequence shown here is derived from an EMBL/GenBank/DDBJ whole genome shotgun (WGS) entry which is preliminary data.</text>
</comment>
<dbReference type="PANTHER" id="PTHR12480:SF21">
    <property type="entry name" value="JMJC DOMAIN-CONTAINING PROTEIN 8"/>
    <property type="match status" value="1"/>
</dbReference>
<gene>
    <name evidence="8" type="ORF">PGLA2088_LOCUS50827</name>
</gene>
<dbReference type="GO" id="GO:0005634">
    <property type="term" value="C:nucleus"/>
    <property type="evidence" value="ECO:0007669"/>
    <property type="project" value="UniProtKB-SubCell"/>
</dbReference>
<evidence type="ECO:0000259" key="7">
    <source>
        <dbReference type="PROSITE" id="PS51184"/>
    </source>
</evidence>
<evidence type="ECO:0000313" key="8">
    <source>
        <dbReference type="EMBL" id="CAE8742131.1"/>
    </source>
</evidence>
<dbReference type="InterPro" id="IPR003347">
    <property type="entry name" value="JmjC_dom"/>
</dbReference>
<feature type="transmembrane region" description="Helical" evidence="6">
    <location>
        <begin position="540"/>
        <end position="558"/>
    </location>
</feature>
<dbReference type="SUPFAM" id="SSF51197">
    <property type="entry name" value="Clavaminate synthase-like"/>
    <property type="match status" value="1"/>
</dbReference>
<dbReference type="FunFam" id="2.60.120.650:FF:000045">
    <property type="entry name" value="F-box protein At1g78280"/>
    <property type="match status" value="1"/>
</dbReference>
<comment type="subcellular location">
    <subcellularLocation>
        <location evidence="1">Nucleus</location>
    </subcellularLocation>
</comment>
<dbReference type="Pfam" id="PF02373">
    <property type="entry name" value="JmjC"/>
    <property type="match status" value="1"/>
</dbReference>
<keyword evidence="3" id="KW-0560">Oxidoreductase</keyword>
<feature type="domain" description="JmjC" evidence="7">
    <location>
        <begin position="195"/>
        <end position="362"/>
    </location>
</feature>
<protein>
    <recommendedName>
        <fullName evidence="7">JmjC domain-containing protein</fullName>
    </recommendedName>
</protein>
<organism evidence="8 9">
    <name type="scientific">Polarella glacialis</name>
    <name type="common">Dinoflagellate</name>
    <dbReference type="NCBI Taxonomy" id="89957"/>
    <lineage>
        <taxon>Eukaryota</taxon>
        <taxon>Sar</taxon>
        <taxon>Alveolata</taxon>
        <taxon>Dinophyceae</taxon>
        <taxon>Suessiales</taxon>
        <taxon>Suessiaceae</taxon>
        <taxon>Polarella</taxon>
    </lineage>
</organism>
<evidence type="ECO:0000256" key="2">
    <source>
        <dbReference type="ARBA" id="ARBA00022723"/>
    </source>
</evidence>
<evidence type="ECO:0000256" key="4">
    <source>
        <dbReference type="ARBA" id="ARBA00023004"/>
    </source>
</evidence>
<dbReference type="GO" id="GO:0046872">
    <property type="term" value="F:metal ion binding"/>
    <property type="evidence" value="ECO:0007669"/>
    <property type="project" value="UniProtKB-KW"/>
</dbReference>
<dbReference type="Proteomes" id="UP000626109">
    <property type="component" value="Unassembled WGS sequence"/>
</dbReference>
<evidence type="ECO:0000256" key="6">
    <source>
        <dbReference type="SAM" id="Phobius"/>
    </source>
</evidence>
<evidence type="ECO:0000256" key="3">
    <source>
        <dbReference type="ARBA" id="ARBA00023002"/>
    </source>
</evidence>
<dbReference type="PROSITE" id="PS51184">
    <property type="entry name" value="JMJC"/>
    <property type="match status" value="1"/>
</dbReference>
<evidence type="ECO:0000313" key="9">
    <source>
        <dbReference type="Proteomes" id="UP000626109"/>
    </source>
</evidence>
<sequence length="596" mass="66425">MSKDDDVLGLTLKSHRRVSFRDLLDGAGWDQRSNPKSGCIAALRWPLGPERQGTWRVAYSNSLTPAGKTSAAGSDATPSAKVYSDVLYRSFFFAAADLKASWLQGQNMQRVDARGLSAEEFVRRFEQTSTPVILKGAAERWPAMKSWSQESLVKRFGKVQFACGACDWPLDEFYAYARSNIDDVPQFIFDKYFVRRAPELLEEYDVPDVFKGRDLFDLVGTGRPDFRWLLIGDRRSGSKWHLDPNKTSAWNAVVKGRKHWLMLPPGCPPPGVHPTKDGSEVTQPLSLIEWFVNFYSELKRMARENPAFELKEGTCGPGEVVFVPCGWWHCVLNLDDDTIAVTQNYASETHVHGIRRFLCEKRGQYKLISGLALCTRKNARQRALSLAKLGFRLRQGRLGRAPTGLSGDPVSAPRGDKSFRKQFRYFWLGLFGRVGLITDNWVAANGKEDNSQIRCCCGRFSPFSAPAARLLQVAVYHANRFSNMIAIVGMYWLARNRSTSPFLRAVGFQASTLMMMQFPANFLLQFFASTPGPIANLARGSIFAYFMYCVFMGILGVLTGTPRDLPGIGNGITRPTFTRPGGSMTRFRGGGGGGGG</sequence>
<dbReference type="SMART" id="SM00558">
    <property type="entry name" value="JmjC"/>
    <property type="match status" value="1"/>
</dbReference>
<keyword evidence="4" id="KW-0408">Iron</keyword>
<name>A0A813LZ26_POLGL</name>
<keyword evidence="5" id="KW-0539">Nucleus</keyword>
<evidence type="ECO:0000256" key="5">
    <source>
        <dbReference type="ARBA" id="ARBA00023242"/>
    </source>
</evidence>
<accession>A0A813LZ26</accession>
<dbReference type="GO" id="GO:0000987">
    <property type="term" value="F:cis-regulatory region sequence-specific DNA binding"/>
    <property type="evidence" value="ECO:0007669"/>
    <property type="project" value="TreeGrafter"/>
</dbReference>
<dbReference type="Gene3D" id="2.60.120.650">
    <property type="entry name" value="Cupin"/>
    <property type="match status" value="1"/>
</dbReference>
<dbReference type="AlphaFoldDB" id="A0A813LZ26"/>
<evidence type="ECO:0000256" key="1">
    <source>
        <dbReference type="ARBA" id="ARBA00004123"/>
    </source>
</evidence>
<keyword evidence="2" id="KW-0479">Metal-binding</keyword>